<dbReference type="PATRIC" id="fig|69.6.peg.1249"/>
<dbReference type="EMBL" id="CP013140">
    <property type="protein sequence ID" value="ALN56622.1"/>
    <property type="molecule type" value="Genomic_DNA"/>
</dbReference>
<dbReference type="KEGG" id="lez:GLE_1265"/>
<name>A0A0S2DDJ1_LYSEN</name>
<gene>
    <name evidence="2" type="ORF">GLE_1265</name>
</gene>
<reference evidence="2 3" key="1">
    <citation type="submission" date="2015-11" db="EMBL/GenBank/DDBJ databases">
        <title>Genome sequences of Lysobacter enzymogenes strain C3 and Lysobacter antibioticus ATCC 29479.</title>
        <authorList>
            <person name="Kobayashi D.Y."/>
        </authorList>
    </citation>
    <scope>NUCLEOTIDE SEQUENCE [LARGE SCALE GENOMIC DNA]</scope>
    <source>
        <strain evidence="2 3">C3</strain>
    </source>
</reference>
<accession>A0A0S2DDJ1</accession>
<proteinExistence type="predicted"/>
<protein>
    <submittedName>
        <fullName evidence="2">Uncharacterized protein</fullName>
    </submittedName>
</protein>
<dbReference type="AlphaFoldDB" id="A0A0S2DDJ1"/>
<evidence type="ECO:0000313" key="2">
    <source>
        <dbReference type="EMBL" id="ALN56622.1"/>
    </source>
</evidence>
<evidence type="ECO:0000256" key="1">
    <source>
        <dbReference type="SAM" id="MobiDB-lite"/>
    </source>
</evidence>
<dbReference type="Proteomes" id="UP000061569">
    <property type="component" value="Chromosome"/>
</dbReference>
<organism evidence="2 3">
    <name type="scientific">Lysobacter enzymogenes</name>
    <dbReference type="NCBI Taxonomy" id="69"/>
    <lineage>
        <taxon>Bacteria</taxon>
        <taxon>Pseudomonadati</taxon>
        <taxon>Pseudomonadota</taxon>
        <taxon>Gammaproteobacteria</taxon>
        <taxon>Lysobacterales</taxon>
        <taxon>Lysobacteraceae</taxon>
        <taxon>Lysobacter</taxon>
    </lineage>
</organism>
<feature type="region of interest" description="Disordered" evidence="1">
    <location>
        <begin position="50"/>
        <end position="69"/>
    </location>
</feature>
<sequence>MAHGALPGTAWTVAGEPSRARIAANGTATARRLAARRLCANWRKSWQPSAFAAHRSRWDRSSGSRMAVG</sequence>
<evidence type="ECO:0000313" key="3">
    <source>
        <dbReference type="Proteomes" id="UP000061569"/>
    </source>
</evidence>